<feature type="compositionally biased region" description="Low complexity" evidence="1">
    <location>
        <begin position="266"/>
        <end position="279"/>
    </location>
</feature>
<dbReference type="OrthoDB" id="6243387at2759"/>
<reference evidence="4" key="1">
    <citation type="submission" date="2017-02" db="UniProtKB">
        <authorList>
            <consortium name="WormBaseParasite"/>
        </authorList>
    </citation>
    <scope>IDENTIFICATION</scope>
</reference>
<feature type="region of interest" description="Disordered" evidence="1">
    <location>
        <begin position="208"/>
        <end position="367"/>
    </location>
</feature>
<evidence type="ECO:0000313" key="3">
    <source>
        <dbReference type="Proteomes" id="UP000278807"/>
    </source>
</evidence>
<evidence type="ECO:0000313" key="2">
    <source>
        <dbReference type="EMBL" id="VDN98440.1"/>
    </source>
</evidence>
<proteinExistence type="predicted"/>
<feature type="compositionally biased region" description="Basic and acidic residues" evidence="1">
    <location>
        <begin position="297"/>
        <end position="306"/>
    </location>
</feature>
<protein>
    <submittedName>
        <fullName evidence="4">IRS-type PTB domain-containing protein</fullName>
    </submittedName>
</protein>
<dbReference type="Gene3D" id="2.30.29.30">
    <property type="entry name" value="Pleckstrin-homology domain (PH domain)/Phosphotyrosine-binding domain (PTB)"/>
    <property type="match status" value="1"/>
</dbReference>
<organism evidence="4">
    <name type="scientific">Rodentolepis nana</name>
    <name type="common">Dwarf tapeworm</name>
    <name type="synonym">Hymenolepis nana</name>
    <dbReference type="NCBI Taxonomy" id="102285"/>
    <lineage>
        <taxon>Eukaryota</taxon>
        <taxon>Metazoa</taxon>
        <taxon>Spiralia</taxon>
        <taxon>Lophotrochozoa</taxon>
        <taxon>Platyhelminthes</taxon>
        <taxon>Cestoda</taxon>
        <taxon>Eucestoda</taxon>
        <taxon>Cyclophyllidea</taxon>
        <taxon>Hymenolepididae</taxon>
        <taxon>Rodentolepis</taxon>
    </lineage>
</organism>
<name>A0A0R3T693_RODNA</name>
<sequence length="382" mass="40640">MAGVVVFSTHSAGYIQKAASEFGAVGGVLRVDAGRRCSTGDGHFFFTCSPSNGQPVDAIVSQIRQLALEAKQRLRQEQATRQQMLQKHSFSSESGPASLLPPPVPSKNSSFDGGTVKAMGKIGNRTPSPKGVPRGTSNTNGSVSSSWWSVGHFKRASSQPARRQLEESLDKNSSQSEEVQETDSALAPQKTMDKSLEESNGVFVALPGKATTQEATSNGDTLRSIDSSSSTPTGELKDPEVNGNSHQPRLYDNVPATSSETVAAENTNGTTSTQSNSKSAAATSIDGWKLGSSLRPPRLDGRRIDDTNLPPAPPPPSSTILLSRNHQSNGTSTTNGETGVEDKKNESQNKFNGNTPPPMAPKPVISYSPKNIDFVSYRQRKL</sequence>
<feature type="compositionally biased region" description="Low complexity" evidence="1">
    <location>
        <begin position="135"/>
        <end position="150"/>
    </location>
</feature>
<feature type="compositionally biased region" description="Polar residues" evidence="1">
    <location>
        <begin position="318"/>
        <end position="327"/>
    </location>
</feature>
<accession>A0A0R3T693</accession>
<evidence type="ECO:0000256" key="1">
    <source>
        <dbReference type="SAM" id="MobiDB-lite"/>
    </source>
</evidence>
<evidence type="ECO:0000313" key="4">
    <source>
        <dbReference type="WBParaSite" id="HNAJ_0000258101-mRNA-1"/>
    </source>
</evidence>
<dbReference type="SUPFAM" id="SSF50729">
    <property type="entry name" value="PH domain-like"/>
    <property type="match status" value="1"/>
</dbReference>
<dbReference type="EMBL" id="UZAE01001293">
    <property type="protein sequence ID" value="VDN98440.1"/>
    <property type="molecule type" value="Genomic_DNA"/>
</dbReference>
<dbReference type="AlphaFoldDB" id="A0A0R3T693"/>
<feature type="compositionally biased region" description="Polar residues" evidence="1">
    <location>
        <begin position="79"/>
        <end position="95"/>
    </location>
</feature>
<feature type="compositionally biased region" description="Low complexity" evidence="1">
    <location>
        <begin position="328"/>
        <end position="338"/>
    </location>
</feature>
<feature type="compositionally biased region" description="Polar residues" evidence="1">
    <location>
        <begin position="255"/>
        <end position="265"/>
    </location>
</feature>
<dbReference type="WBParaSite" id="HNAJ_0000258101-mRNA-1">
    <property type="protein sequence ID" value="HNAJ_0000258101-mRNA-1"/>
    <property type="gene ID" value="HNAJ_0000258101"/>
</dbReference>
<dbReference type="STRING" id="102285.A0A0R3T693"/>
<feature type="region of interest" description="Disordered" evidence="1">
    <location>
        <begin position="77"/>
        <end position="194"/>
    </location>
</feature>
<gene>
    <name evidence="2" type="ORF">HNAJ_LOCUS2581</name>
</gene>
<dbReference type="InterPro" id="IPR011993">
    <property type="entry name" value="PH-like_dom_sf"/>
</dbReference>
<dbReference type="Proteomes" id="UP000278807">
    <property type="component" value="Unassembled WGS sequence"/>
</dbReference>
<feature type="compositionally biased region" description="Polar residues" evidence="1">
    <location>
        <begin position="210"/>
        <end position="233"/>
    </location>
</feature>
<reference evidence="2 3" key="2">
    <citation type="submission" date="2018-11" db="EMBL/GenBank/DDBJ databases">
        <authorList>
            <consortium name="Pathogen Informatics"/>
        </authorList>
    </citation>
    <scope>NUCLEOTIDE SEQUENCE [LARGE SCALE GENOMIC DNA]</scope>
</reference>
<keyword evidence="3" id="KW-1185">Reference proteome</keyword>